<name>A0ABS3HUS2_9ENTE</name>
<dbReference type="SUPFAM" id="SSF56235">
    <property type="entry name" value="N-terminal nucleophile aminohydrolases (Ntn hydrolases)"/>
    <property type="match status" value="1"/>
</dbReference>
<proteinExistence type="inferred from homology"/>
<accession>A0ABS3HUS2</accession>
<dbReference type="RefSeq" id="WP_206967437.1">
    <property type="nucleotide sequence ID" value="NZ_JAFLVX010000026.1"/>
</dbReference>
<evidence type="ECO:0000313" key="4">
    <source>
        <dbReference type="EMBL" id="MBO0477450.1"/>
    </source>
</evidence>
<dbReference type="InterPro" id="IPR052193">
    <property type="entry name" value="Peptidase_C59"/>
</dbReference>
<evidence type="ECO:0000259" key="3">
    <source>
        <dbReference type="Pfam" id="PF02275"/>
    </source>
</evidence>
<reference evidence="4 5" key="1">
    <citation type="submission" date="2021-03" db="EMBL/GenBank/DDBJ databases">
        <title>Enterococcal diversity collection.</title>
        <authorList>
            <person name="Gilmore M.S."/>
            <person name="Schwartzman J."/>
            <person name="Van Tyne D."/>
            <person name="Martin M."/>
            <person name="Earl A.M."/>
            <person name="Manson A.L."/>
            <person name="Straub T."/>
            <person name="Salamzade R."/>
            <person name="Saavedra J."/>
            <person name="Lebreton F."/>
            <person name="Prichula J."/>
            <person name="Schaufler K."/>
            <person name="Gaca A."/>
            <person name="Sgardioli B."/>
            <person name="Wagenaar J."/>
            <person name="Strong T."/>
        </authorList>
    </citation>
    <scope>NUCLEOTIDE SEQUENCE [LARGE SCALE GENOMIC DNA]</scope>
    <source>
        <strain evidence="4 5">DIV0080</strain>
    </source>
</reference>
<protein>
    <submittedName>
        <fullName evidence="4">Choloylglycine hydrolase family protein</fullName>
    </submittedName>
</protein>
<dbReference type="Pfam" id="PF02275">
    <property type="entry name" value="CBAH"/>
    <property type="match status" value="1"/>
</dbReference>
<dbReference type="InterPro" id="IPR029055">
    <property type="entry name" value="Ntn_hydrolases_N"/>
</dbReference>
<dbReference type="PANTHER" id="PTHR35527">
    <property type="entry name" value="CHOLOYLGLYCINE HYDROLASE"/>
    <property type="match status" value="1"/>
</dbReference>
<keyword evidence="5" id="KW-1185">Reference proteome</keyword>
<dbReference type="GO" id="GO:0016787">
    <property type="term" value="F:hydrolase activity"/>
    <property type="evidence" value="ECO:0007669"/>
    <property type="project" value="UniProtKB-KW"/>
</dbReference>
<evidence type="ECO:0000313" key="5">
    <source>
        <dbReference type="Proteomes" id="UP000664857"/>
    </source>
</evidence>
<dbReference type="PANTHER" id="PTHR35527:SF2">
    <property type="entry name" value="HYDROLASE"/>
    <property type="match status" value="1"/>
</dbReference>
<sequence length="327" mass="36249">MCTSIVYENAVHDFFLARTMDFSIPLEGQPIYIPSGYSFYKKEESKGFESSYSFVGAGRLFQEYTFADGINEAGLGIASLYFADDAYYEENRAIEGLSLAPHDVVAFVLGTCQSVEDVKEKIRGINIVPEDHSVINGVLPLHWIVADKSGSSIVIEPVKEGLKIYDNPVGVMANSPRFPWHLTNLNQYAHLSNTSKQTGVYQKFIAKGNGAGSGALGLPGDYTSISRFVHLAFMNQYTEKVQSTEASIQTISRMLSAVYIPKGVKIKANGAIDYTQFTSFMDLSGATYYINFYETNRFNQLSLKDLAKNKEPKVFEVNQSMVVTSLV</sequence>
<feature type="domain" description="Choloylglycine hydrolase/NAAA C-terminal" evidence="3">
    <location>
        <begin position="2"/>
        <end position="306"/>
    </location>
</feature>
<comment type="caution">
    <text evidence="4">The sequence shown here is derived from an EMBL/GenBank/DDBJ whole genome shotgun (WGS) entry which is preliminary data.</text>
</comment>
<keyword evidence="2 4" id="KW-0378">Hydrolase</keyword>
<organism evidence="4 5">
    <name type="scientific">Candidatus Vagococcus giribetii</name>
    <dbReference type="NCBI Taxonomy" id="2230876"/>
    <lineage>
        <taxon>Bacteria</taxon>
        <taxon>Bacillati</taxon>
        <taxon>Bacillota</taxon>
        <taxon>Bacilli</taxon>
        <taxon>Lactobacillales</taxon>
        <taxon>Enterococcaceae</taxon>
        <taxon>Vagococcus</taxon>
    </lineage>
</organism>
<gene>
    <name evidence="4" type="ORF">DOK76_10225</name>
</gene>
<dbReference type="Proteomes" id="UP000664857">
    <property type="component" value="Unassembled WGS sequence"/>
</dbReference>
<dbReference type="CDD" id="cd00542">
    <property type="entry name" value="Ntn_PVA"/>
    <property type="match status" value="1"/>
</dbReference>
<dbReference type="EMBL" id="JAFLVX010000026">
    <property type="protein sequence ID" value="MBO0477450.1"/>
    <property type="molecule type" value="Genomic_DNA"/>
</dbReference>
<comment type="similarity">
    <text evidence="1">Belongs to the peptidase C59 family.</text>
</comment>
<dbReference type="Gene3D" id="3.60.60.10">
    <property type="entry name" value="Penicillin V Acylase, Chain A"/>
    <property type="match status" value="1"/>
</dbReference>
<dbReference type="InterPro" id="IPR029132">
    <property type="entry name" value="CBAH/NAAA_C"/>
</dbReference>
<evidence type="ECO:0000256" key="1">
    <source>
        <dbReference type="ARBA" id="ARBA00006625"/>
    </source>
</evidence>
<evidence type="ECO:0000256" key="2">
    <source>
        <dbReference type="ARBA" id="ARBA00022801"/>
    </source>
</evidence>